<dbReference type="Proteomes" id="UP000440694">
    <property type="component" value="Unassembled WGS sequence"/>
</dbReference>
<evidence type="ECO:0000256" key="5">
    <source>
        <dbReference type="ARBA" id="ARBA00023136"/>
    </source>
</evidence>
<dbReference type="AlphaFoldDB" id="A0A6I3KEA9"/>
<dbReference type="InterPro" id="IPR051542">
    <property type="entry name" value="Hydrogenase_cytochrome"/>
</dbReference>
<feature type="transmembrane region" description="Helical" evidence="6">
    <location>
        <begin position="189"/>
        <end position="213"/>
    </location>
</feature>
<dbReference type="GO" id="GO:0009055">
    <property type="term" value="F:electron transfer activity"/>
    <property type="evidence" value="ECO:0007669"/>
    <property type="project" value="InterPro"/>
</dbReference>
<evidence type="ECO:0000313" key="8">
    <source>
        <dbReference type="EMBL" id="MTD93204.1"/>
    </source>
</evidence>
<keyword evidence="2" id="KW-1003">Cell membrane</keyword>
<evidence type="ECO:0000256" key="3">
    <source>
        <dbReference type="ARBA" id="ARBA00022692"/>
    </source>
</evidence>
<keyword evidence="3 6" id="KW-0812">Transmembrane</keyword>
<feature type="transmembrane region" description="Helical" evidence="6">
    <location>
        <begin position="233"/>
        <end position="254"/>
    </location>
</feature>
<gene>
    <name evidence="8" type="ORF">GIW81_02515</name>
</gene>
<dbReference type="PANTHER" id="PTHR30485:SF1">
    <property type="entry name" value="CYTOCHROME YDHU-RELATED"/>
    <property type="match status" value="1"/>
</dbReference>
<evidence type="ECO:0000256" key="4">
    <source>
        <dbReference type="ARBA" id="ARBA00022989"/>
    </source>
</evidence>
<dbReference type="Pfam" id="PF01292">
    <property type="entry name" value="Ni_hydr_CYTB"/>
    <property type="match status" value="1"/>
</dbReference>
<keyword evidence="9" id="KW-1185">Reference proteome</keyword>
<evidence type="ECO:0000313" key="9">
    <source>
        <dbReference type="Proteomes" id="UP000440694"/>
    </source>
</evidence>
<dbReference type="EMBL" id="WMBQ01000001">
    <property type="protein sequence ID" value="MTD93204.1"/>
    <property type="molecule type" value="Genomic_DNA"/>
</dbReference>
<dbReference type="RefSeq" id="WP_154737763.1">
    <property type="nucleotide sequence ID" value="NZ_WMBQ01000001.1"/>
</dbReference>
<evidence type="ECO:0000256" key="2">
    <source>
        <dbReference type="ARBA" id="ARBA00022475"/>
    </source>
</evidence>
<comment type="caution">
    <text evidence="8">The sequence shown here is derived from an EMBL/GenBank/DDBJ whole genome shotgun (WGS) entry which is preliminary data.</text>
</comment>
<accession>A0A6I3KEA9</accession>
<dbReference type="Gene3D" id="1.20.950.20">
    <property type="entry name" value="Transmembrane di-heme cytochromes, Chain C"/>
    <property type="match status" value="1"/>
</dbReference>
<protein>
    <recommendedName>
        <fullName evidence="7">Cytochrome b561 bacterial/Ni-hydrogenase domain-containing protein</fullName>
    </recommendedName>
</protein>
<name>A0A6I3KEA9_9HYPH</name>
<evidence type="ECO:0000256" key="6">
    <source>
        <dbReference type="SAM" id="Phobius"/>
    </source>
</evidence>
<feature type="domain" description="Cytochrome b561 bacterial/Ni-hydrogenase" evidence="7">
    <location>
        <begin position="15"/>
        <end position="267"/>
    </location>
</feature>
<dbReference type="PANTHER" id="PTHR30485">
    <property type="entry name" value="NI/FE-HYDROGENASE 1 B-TYPE CYTOCHROME SUBUNIT"/>
    <property type="match status" value="1"/>
</dbReference>
<sequence length="280" mass="31422">MVSSAIVPQPEIVYRHSVMVRITHWVNAFCLLVLLVSGLQIFNAHPTLYFGEKSEPDRAVLSMRAVEQPDGSYRGITTIGSAQFDTTGVLGLSRDASGEYEDRGFPSWITLPSYRDLATGRRWHFFFAWLFVLNGLAYLIYAAWSGHVRRDLAPTRSQLRHIGQSIWEHVRFHFPKGEEAKSYNVLQKLAYLAVIFGLLPLVVLTGLTMSPAMNAAFPFMLDVFGGRQSARTIHFLCATGITLFVVVHLVMVVATGTWNNIRSMITGRYVIETEEATHGK</sequence>
<comment type="subcellular location">
    <subcellularLocation>
        <location evidence="1">Cell membrane</location>
        <topology evidence="1">Multi-pass membrane protein</topology>
    </subcellularLocation>
</comment>
<dbReference type="InterPro" id="IPR016174">
    <property type="entry name" value="Di-haem_cyt_TM"/>
</dbReference>
<dbReference type="GO" id="GO:0020037">
    <property type="term" value="F:heme binding"/>
    <property type="evidence" value="ECO:0007669"/>
    <property type="project" value="TreeGrafter"/>
</dbReference>
<feature type="transmembrane region" description="Helical" evidence="6">
    <location>
        <begin position="25"/>
        <end position="42"/>
    </location>
</feature>
<reference evidence="8 9" key="1">
    <citation type="submission" date="2019-11" db="EMBL/GenBank/DDBJ databases">
        <title>Identification of a novel strain.</title>
        <authorList>
            <person name="Xu Q."/>
            <person name="Wang G."/>
        </authorList>
    </citation>
    <scope>NUCLEOTIDE SEQUENCE [LARGE SCALE GENOMIC DNA]</scope>
    <source>
        <strain evidence="9">xq</strain>
    </source>
</reference>
<dbReference type="InterPro" id="IPR011577">
    <property type="entry name" value="Cyt_b561_bac/Ni-Hgenase"/>
</dbReference>
<keyword evidence="5 6" id="KW-0472">Membrane</keyword>
<evidence type="ECO:0000259" key="7">
    <source>
        <dbReference type="Pfam" id="PF01292"/>
    </source>
</evidence>
<organism evidence="8 9">
    <name type="scientific">Hyphomicrobium album</name>
    <dbReference type="NCBI Taxonomy" id="2665159"/>
    <lineage>
        <taxon>Bacteria</taxon>
        <taxon>Pseudomonadati</taxon>
        <taxon>Pseudomonadota</taxon>
        <taxon>Alphaproteobacteria</taxon>
        <taxon>Hyphomicrobiales</taxon>
        <taxon>Hyphomicrobiaceae</taxon>
        <taxon>Hyphomicrobium</taxon>
    </lineage>
</organism>
<proteinExistence type="predicted"/>
<dbReference type="GO" id="GO:0022904">
    <property type="term" value="P:respiratory electron transport chain"/>
    <property type="evidence" value="ECO:0007669"/>
    <property type="project" value="InterPro"/>
</dbReference>
<feature type="transmembrane region" description="Helical" evidence="6">
    <location>
        <begin position="123"/>
        <end position="144"/>
    </location>
</feature>
<dbReference type="SUPFAM" id="SSF81342">
    <property type="entry name" value="Transmembrane di-heme cytochromes"/>
    <property type="match status" value="1"/>
</dbReference>
<keyword evidence="4 6" id="KW-1133">Transmembrane helix</keyword>
<evidence type="ECO:0000256" key="1">
    <source>
        <dbReference type="ARBA" id="ARBA00004651"/>
    </source>
</evidence>
<dbReference type="GO" id="GO:0005886">
    <property type="term" value="C:plasma membrane"/>
    <property type="evidence" value="ECO:0007669"/>
    <property type="project" value="UniProtKB-SubCell"/>
</dbReference>